<evidence type="ECO:0000313" key="3">
    <source>
        <dbReference type="Proteomes" id="UP000688947"/>
    </source>
</evidence>
<evidence type="ECO:0000256" key="1">
    <source>
        <dbReference type="SAM" id="MobiDB-lite"/>
    </source>
</evidence>
<gene>
    <name evidence="2" type="ORF">JG687_00007012</name>
</gene>
<evidence type="ECO:0000313" key="2">
    <source>
        <dbReference type="EMBL" id="KAG6962694.1"/>
    </source>
</evidence>
<dbReference type="Proteomes" id="UP000688947">
    <property type="component" value="Unassembled WGS sequence"/>
</dbReference>
<comment type="caution">
    <text evidence="2">The sequence shown here is derived from an EMBL/GenBank/DDBJ whole genome shotgun (WGS) entry which is preliminary data.</text>
</comment>
<name>A0A8T1UGT0_9STRA</name>
<sequence>TRCYCGWWGQVGGSCQAAVVAGEDEVVGRPDAAGQAVGVGADEFVVVVKILPIVDYYEGIMACILTASANAANGSTPPATAWLPRPRQHPRTAASWPPWPTRPIQHPRQQKHRPGQLQLNQQNRWPSADWRIRNFVWNPSFAMPDRALFGWIRAGITTPERRRLGPSKLHDRPGSHGGVGCGYVCVCGEGDEVQVRHGLADPHHRLWVARGSYKMAV</sequence>
<dbReference type="AlphaFoldDB" id="A0A8T1UGT0"/>
<feature type="region of interest" description="Disordered" evidence="1">
    <location>
        <begin position="75"/>
        <end position="122"/>
    </location>
</feature>
<proteinExistence type="predicted"/>
<reference evidence="2" key="1">
    <citation type="submission" date="2021-01" db="EMBL/GenBank/DDBJ databases">
        <title>Phytophthora aleatoria, a newly-described species from Pinus radiata is distinct from Phytophthora cactorum isolates based on comparative genomics.</title>
        <authorList>
            <person name="Mcdougal R."/>
            <person name="Panda P."/>
            <person name="Williams N."/>
            <person name="Studholme D.J."/>
        </authorList>
    </citation>
    <scope>NUCLEOTIDE SEQUENCE</scope>
    <source>
        <strain evidence="2">NZFS 3830</strain>
    </source>
</reference>
<protein>
    <submittedName>
        <fullName evidence="2">Uncharacterized protein</fullName>
    </submittedName>
</protein>
<feature type="non-terminal residue" evidence="2">
    <location>
        <position position="1"/>
    </location>
</feature>
<organism evidence="2 3">
    <name type="scientific">Phytophthora cactorum</name>
    <dbReference type="NCBI Taxonomy" id="29920"/>
    <lineage>
        <taxon>Eukaryota</taxon>
        <taxon>Sar</taxon>
        <taxon>Stramenopiles</taxon>
        <taxon>Oomycota</taxon>
        <taxon>Peronosporomycetes</taxon>
        <taxon>Peronosporales</taxon>
        <taxon>Peronosporaceae</taxon>
        <taxon>Phytophthora</taxon>
    </lineage>
</organism>
<dbReference type="EMBL" id="JAENGZ010000298">
    <property type="protein sequence ID" value="KAG6962694.1"/>
    <property type="molecule type" value="Genomic_DNA"/>
</dbReference>
<accession>A0A8T1UGT0</accession>